<dbReference type="AlphaFoldDB" id="X1PEW8"/>
<dbReference type="SUPFAM" id="SSF53335">
    <property type="entry name" value="S-adenosyl-L-methionine-dependent methyltransferases"/>
    <property type="match status" value="1"/>
</dbReference>
<dbReference type="Pfam" id="PF01555">
    <property type="entry name" value="N6_N4_Mtase"/>
    <property type="match status" value="1"/>
</dbReference>
<name>X1PEW8_9ZZZZ</name>
<dbReference type="GO" id="GO:0003677">
    <property type="term" value="F:DNA binding"/>
    <property type="evidence" value="ECO:0007669"/>
    <property type="project" value="InterPro"/>
</dbReference>
<gene>
    <name evidence="4" type="ORF">S06H3_42725</name>
</gene>
<dbReference type="CDD" id="cd02440">
    <property type="entry name" value="AdoMet_MTases"/>
    <property type="match status" value="1"/>
</dbReference>
<keyword evidence="2" id="KW-0808">Transferase</keyword>
<protein>
    <recommendedName>
        <fullName evidence="3">DNA methylase N-4/N-6 domain-containing protein</fullName>
    </recommendedName>
</protein>
<dbReference type="GO" id="GO:0008170">
    <property type="term" value="F:N-methyltransferase activity"/>
    <property type="evidence" value="ECO:0007669"/>
    <property type="project" value="InterPro"/>
</dbReference>
<keyword evidence="1" id="KW-0489">Methyltransferase</keyword>
<sequence>PELCIKAATSEKGCCPKCGKPWARVLDKKPSQFNIRVRDAWAGRATAEEGYKATEEEIAGYPGNHPDMGYRQTIGWQPTCHCEQSEAVTCVVLDPFCGTGTTLWVAKKLGRRAIGYDISAAYCQLAVERNRQATLNL</sequence>
<evidence type="ECO:0000313" key="4">
    <source>
        <dbReference type="EMBL" id="GAI41001.1"/>
    </source>
</evidence>
<dbReference type="GO" id="GO:0032259">
    <property type="term" value="P:methylation"/>
    <property type="evidence" value="ECO:0007669"/>
    <property type="project" value="UniProtKB-KW"/>
</dbReference>
<feature type="non-terminal residue" evidence="4">
    <location>
        <position position="1"/>
    </location>
</feature>
<comment type="caution">
    <text evidence="4">The sequence shown here is derived from an EMBL/GenBank/DDBJ whole genome shotgun (WGS) entry which is preliminary data.</text>
</comment>
<evidence type="ECO:0000259" key="3">
    <source>
        <dbReference type="Pfam" id="PF01555"/>
    </source>
</evidence>
<proteinExistence type="predicted"/>
<dbReference type="Gene3D" id="3.40.50.150">
    <property type="entry name" value="Vaccinia Virus protein VP39"/>
    <property type="match status" value="1"/>
</dbReference>
<dbReference type="InterPro" id="IPR002941">
    <property type="entry name" value="DNA_methylase_N4/N6"/>
</dbReference>
<dbReference type="EMBL" id="BARV01026444">
    <property type="protein sequence ID" value="GAI41001.1"/>
    <property type="molecule type" value="Genomic_DNA"/>
</dbReference>
<evidence type="ECO:0000256" key="1">
    <source>
        <dbReference type="ARBA" id="ARBA00022603"/>
    </source>
</evidence>
<feature type="domain" description="DNA methylase N-4/N-6" evidence="3">
    <location>
        <begin position="91"/>
        <end position="128"/>
    </location>
</feature>
<dbReference type="PRINTS" id="PR00508">
    <property type="entry name" value="S21N4MTFRASE"/>
</dbReference>
<accession>X1PEW8</accession>
<evidence type="ECO:0000256" key="2">
    <source>
        <dbReference type="ARBA" id="ARBA00022679"/>
    </source>
</evidence>
<organism evidence="4">
    <name type="scientific">marine sediment metagenome</name>
    <dbReference type="NCBI Taxonomy" id="412755"/>
    <lineage>
        <taxon>unclassified sequences</taxon>
        <taxon>metagenomes</taxon>
        <taxon>ecological metagenomes</taxon>
    </lineage>
</organism>
<reference evidence="4" key="1">
    <citation type="journal article" date="2014" name="Front. Microbiol.">
        <title>High frequency of phylogenetically diverse reductive dehalogenase-homologous genes in deep subseafloor sedimentary metagenomes.</title>
        <authorList>
            <person name="Kawai M."/>
            <person name="Futagami T."/>
            <person name="Toyoda A."/>
            <person name="Takaki Y."/>
            <person name="Nishi S."/>
            <person name="Hori S."/>
            <person name="Arai W."/>
            <person name="Tsubouchi T."/>
            <person name="Morono Y."/>
            <person name="Uchiyama I."/>
            <person name="Ito T."/>
            <person name="Fujiyama A."/>
            <person name="Inagaki F."/>
            <person name="Takami H."/>
        </authorList>
    </citation>
    <scope>NUCLEOTIDE SEQUENCE</scope>
    <source>
        <strain evidence="4">Expedition CK06-06</strain>
    </source>
</reference>
<dbReference type="InterPro" id="IPR029063">
    <property type="entry name" value="SAM-dependent_MTases_sf"/>
</dbReference>
<dbReference type="InterPro" id="IPR001091">
    <property type="entry name" value="RM_Methyltransferase"/>
</dbReference>